<protein>
    <submittedName>
        <fullName evidence="1">Uncharacterized protein</fullName>
    </submittedName>
</protein>
<dbReference type="Proteomes" id="UP000317715">
    <property type="component" value="Unassembled WGS sequence"/>
</dbReference>
<accession>A0A4Y3NJS7</accession>
<evidence type="ECO:0000313" key="2">
    <source>
        <dbReference type="Proteomes" id="UP000317715"/>
    </source>
</evidence>
<evidence type="ECO:0000313" key="1">
    <source>
        <dbReference type="EMBL" id="GEB20715.1"/>
    </source>
</evidence>
<organism evidence="1 2">
    <name type="scientific">Paenarthrobacter aurescens</name>
    <name type="common">Arthrobacter aurescens</name>
    <dbReference type="NCBI Taxonomy" id="43663"/>
    <lineage>
        <taxon>Bacteria</taxon>
        <taxon>Bacillati</taxon>
        <taxon>Actinomycetota</taxon>
        <taxon>Actinomycetes</taxon>
        <taxon>Micrococcales</taxon>
        <taxon>Micrococcaceae</taxon>
        <taxon>Paenarthrobacter</taxon>
    </lineage>
</organism>
<gene>
    <name evidence="1" type="ORF">AAU01_34700</name>
</gene>
<dbReference type="EMBL" id="BJMD01000025">
    <property type="protein sequence ID" value="GEB20715.1"/>
    <property type="molecule type" value="Genomic_DNA"/>
</dbReference>
<proteinExistence type="predicted"/>
<reference evidence="1 2" key="1">
    <citation type="submission" date="2019-06" db="EMBL/GenBank/DDBJ databases">
        <title>Whole genome shotgun sequence of Paenarthrobacter aurescens NBRC 12136.</title>
        <authorList>
            <person name="Hosoyama A."/>
            <person name="Uohara A."/>
            <person name="Ohji S."/>
            <person name="Ichikawa N."/>
        </authorList>
    </citation>
    <scope>NUCLEOTIDE SEQUENCE [LARGE SCALE GENOMIC DNA]</scope>
    <source>
        <strain evidence="1 2">NBRC 12136</strain>
    </source>
</reference>
<sequence length="51" mass="5447">MLPMDELVDLRPLPHGVLAVLKEWTLNAILAYGEAFSAVTDGIPRRAAGTG</sequence>
<dbReference type="AlphaFoldDB" id="A0A4Y3NJS7"/>
<keyword evidence="2" id="KW-1185">Reference proteome</keyword>
<comment type="caution">
    <text evidence="1">The sequence shown here is derived from an EMBL/GenBank/DDBJ whole genome shotgun (WGS) entry which is preliminary data.</text>
</comment>
<name>A0A4Y3NJS7_PAEAU</name>